<dbReference type="EMBL" id="JAUSYA010000001">
    <property type="protein sequence ID" value="MDQ0682369.1"/>
    <property type="molecule type" value="Genomic_DNA"/>
</dbReference>
<evidence type="ECO:0000256" key="1">
    <source>
        <dbReference type="SAM" id="MobiDB-lite"/>
    </source>
</evidence>
<feature type="region of interest" description="Disordered" evidence="1">
    <location>
        <begin position="1"/>
        <end position="208"/>
    </location>
</feature>
<sequence>MRPEKSVARSAPIRCTPMYQHTKPTTVTTADCHSSAALSPPSGRRSHPPPSSSSPAAADSTVASPHTVADSNRGPSGRRTGTASTAKPTSPASAHTDQARPAPSVRPQPCTVNAPTATSVAPYSTVRRGRRPSAAGTTTATTIGAQPTRTPGTAGSAERSAASTARLKPTIPTAASSASRTHRRGVSVRSRAPAPAPARGTSSRQARP</sequence>
<feature type="compositionally biased region" description="Low complexity" evidence="1">
    <location>
        <begin position="187"/>
        <end position="208"/>
    </location>
</feature>
<evidence type="ECO:0000313" key="3">
    <source>
        <dbReference type="Proteomes" id="UP001243364"/>
    </source>
</evidence>
<dbReference type="Proteomes" id="UP001243364">
    <property type="component" value="Unassembled WGS sequence"/>
</dbReference>
<keyword evidence="3" id="KW-1185">Reference proteome</keyword>
<name>A0ABU0PVE9_STRAH</name>
<protein>
    <submittedName>
        <fullName evidence="2">Uncharacterized protein</fullName>
    </submittedName>
</protein>
<reference evidence="2 3" key="1">
    <citation type="submission" date="2023-07" db="EMBL/GenBank/DDBJ databases">
        <title>Comparative genomics of wheat-associated soil bacteria to identify genetic determinants of phenazine resistance.</title>
        <authorList>
            <person name="Mouncey N."/>
        </authorList>
    </citation>
    <scope>NUCLEOTIDE SEQUENCE [LARGE SCALE GENOMIC DNA]</scope>
    <source>
        <strain evidence="2 3">W4I19-2</strain>
    </source>
</reference>
<comment type="caution">
    <text evidence="2">The sequence shown here is derived from an EMBL/GenBank/DDBJ whole genome shotgun (WGS) entry which is preliminary data.</text>
</comment>
<accession>A0ABU0PVE9</accession>
<feature type="compositionally biased region" description="Low complexity" evidence="1">
    <location>
        <begin position="132"/>
        <end position="150"/>
    </location>
</feature>
<organism evidence="2 3">
    <name type="scientific">Streptomyces achromogenes</name>
    <dbReference type="NCBI Taxonomy" id="67255"/>
    <lineage>
        <taxon>Bacteria</taxon>
        <taxon>Bacillati</taxon>
        <taxon>Actinomycetota</taxon>
        <taxon>Actinomycetes</taxon>
        <taxon>Kitasatosporales</taxon>
        <taxon>Streptomycetaceae</taxon>
        <taxon>Streptomyces</taxon>
    </lineage>
</organism>
<feature type="compositionally biased region" description="Low complexity" evidence="1">
    <location>
        <begin position="53"/>
        <end position="65"/>
    </location>
</feature>
<feature type="compositionally biased region" description="Low complexity" evidence="1">
    <location>
        <begin position="80"/>
        <end position="94"/>
    </location>
</feature>
<feature type="compositionally biased region" description="Polar residues" evidence="1">
    <location>
        <begin position="22"/>
        <end position="32"/>
    </location>
</feature>
<gene>
    <name evidence="2" type="ORF">QFZ56_001332</name>
</gene>
<feature type="compositionally biased region" description="Polar residues" evidence="1">
    <location>
        <begin position="110"/>
        <end position="122"/>
    </location>
</feature>
<evidence type="ECO:0000313" key="2">
    <source>
        <dbReference type="EMBL" id="MDQ0682369.1"/>
    </source>
</evidence>
<proteinExistence type="predicted"/>